<accession>A0A432WYK9</accession>
<sequence>MPKDAPVEDTSKDAGNSSGIFVLHKQLENDCFNVGSLPLCQVLMMNDRQYPWFILVPKRPSLREIYQLSIPDQASFLHESSWFGQMIMEEFNGEKLNIGALGNMVSQLHIHHIVRNQYDACWPAPVWGKLPAKHYSVEDAAKRIGLVEKRLATYQPPPSDFDEFIIDESDFEA</sequence>
<evidence type="ECO:0000313" key="3">
    <source>
        <dbReference type="Proteomes" id="UP000286934"/>
    </source>
</evidence>
<dbReference type="InterPro" id="IPR011146">
    <property type="entry name" value="HIT-like"/>
</dbReference>
<name>A0A432WYK9_9GAMM</name>
<reference evidence="3" key="1">
    <citation type="journal article" date="2018" name="Front. Microbiol.">
        <title>Genome-Based Analysis Reveals the Taxonomy and Diversity of the Family Idiomarinaceae.</title>
        <authorList>
            <person name="Liu Y."/>
            <person name="Lai Q."/>
            <person name="Shao Z."/>
        </authorList>
    </citation>
    <scope>NUCLEOTIDE SEQUENCE [LARGE SCALE GENOMIC DNA]</scope>
    <source>
        <strain evidence="3">AIS</strain>
    </source>
</reference>
<protein>
    <recommendedName>
        <fullName evidence="1">HIT domain-containing protein</fullName>
    </recommendedName>
</protein>
<gene>
    <name evidence="2" type="ORF">CWE13_04015</name>
</gene>
<dbReference type="GO" id="GO:0003824">
    <property type="term" value="F:catalytic activity"/>
    <property type="evidence" value="ECO:0007669"/>
    <property type="project" value="InterPro"/>
</dbReference>
<comment type="caution">
    <text evidence="2">The sequence shown here is derived from an EMBL/GenBank/DDBJ whole genome shotgun (WGS) entry which is preliminary data.</text>
</comment>
<proteinExistence type="predicted"/>
<dbReference type="EMBL" id="PIPP01000001">
    <property type="protein sequence ID" value="RUO38807.1"/>
    <property type="molecule type" value="Genomic_DNA"/>
</dbReference>
<dbReference type="OrthoDB" id="9799145at2"/>
<feature type="domain" description="HIT" evidence="1">
    <location>
        <begin position="27"/>
        <end position="117"/>
    </location>
</feature>
<keyword evidence="3" id="KW-1185">Reference proteome</keyword>
<organism evidence="2 3">
    <name type="scientific">Aliidiomarina shirensis</name>
    <dbReference type="NCBI Taxonomy" id="1048642"/>
    <lineage>
        <taxon>Bacteria</taxon>
        <taxon>Pseudomonadati</taxon>
        <taxon>Pseudomonadota</taxon>
        <taxon>Gammaproteobacteria</taxon>
        <taxon>Alteromonadales</taxon>
        <taxon>Idiomarinaceae</taxon>
        <taxon>Aliidiomarina</taxon>
    </lineage>
</organism>
<dbReference type="Gene3D" id="3.30.428.10">
    <property type="entry name" value="HIT-like"/>
    <property type="match status" value="1"/>
</dbReference>
<dbReference type="AlphaFoldDB" id="A0A432WYK9"/>
<evidence type="ECO:0000313" key="2">
    <source>
        <dbReference type="EMBL" id="RUO38807.1"/>
    </source>
</evidence>
<dbReference type="Pfam" id="PF01230">
    <property type="entry name" value="HIT"/>
    <property type="match status" value="1"/>
</dbReference>
<evidence type="ECO:0000259" key="1">
    <source>
        <dbReference type="Pfam" id="PF01230"/>
    </source>
</evidence>
<dbReference type="SUPFAM" id="SSF54197">
    <property type="entry name" value="HIT-like"/>
    <property type="match status" value="1"/>
</dbReference>
<dbReference type="InterPro" id="IPR036265">
    <property type="entry name" value="HIT-like_sf"/>
</dbReference>
<dbReference type="Proteomes" id="UP000286934">
    <property type="component" value="Unassembled WGS sequence"/>
</dbReference>